<comment type="subcellular location">
    <subcellularLocation>
        <location evidence="1">Cell inner membrane</location>
    </subcellularLocation>
</comment>
<dbReference type="AlphaFoldDB" id="A0A495RHC6"/>
<dbReference type="OrthoDB" id="9806984at2"/>
<evidence type="ECO:0000313" key="9">
    <source>
        <dbReference type="EMBL" id="RKS86927.1"/>
    </source>
</evidence>
<evidence type="ECO:0000256" key="5">
    <source>
        <dbReference type="ARBA" id="ARBA00022989"/>
    </source>
</evidence>
<keyword evidence="3" id="KW-0997">Cell inner membrane</keyword>
<feature type="domain" description="Mce/MlaD" evidence="8">
    <location>
        <begin position="43"/>
        <end position="134"/>
    </location>
</feature>
<dbReference type="RefSeq" id="WP_121143851.1">
    <property type="nucleotide sequence ID" value="NZ_RBWY01000001.1"/>
</dbReference>
<comment type="caution">
    <text evidence="9">The sequence shown here is derived from an EMBL/GenBank/DDBJ whole genome shotgun (WGS) entry which is preliminary data.</text>
</comment>
<dbReference type="InterPro" id="IPR003399">
    <property type="entry name" value="Mce/MlaD"/>
</dbReference>
<dbReference type="NCBIfam" id="NF008070">
    <property type="entry name" value="PRK10807.1"/>
    <property type="match status" value="1"/>
</dbReference>
<gene>
    <name evidence="9" type="ORF">DES39_0133</name>
</gene>
<evidence type="ECO:0000259" key="8">
    <source>
        <dbReference type="Pfam" id="PF02470"/>
    </source>
</evidence>
<dbReference type="Pfam" id="PF02470">
    <property type="entry name" value="MlaD"/>
    <property type="match status" value="3"/>
</dbReference>
<protein>
    <submittedName>
        <fullName evidence="9">Paraquat-inducible protein B</fullName>
    </submittedName>
</protein>
<evidence type="ECO:0000256" key="1">
    <source>
        <dbReference type="ARBA" id="ARBA00004533"/>
    </source>
</evidence>
<keyword evidence="2" id="KW-1003">Cell membrane</keyword>
<proteinExistence type="predicted"/>
<dbReference type="Proteomes" id="UP000278542">
    <property type="component" value="Unassembled WGS sequence"/>
</dbReference>
<keyword evidence="4 7" id="KW-0812">Transmembrane</keyword>
<evidence type="ECO:0000256" key="4">
    <source>
        <dbReference type="ARBA" id="ARBA00022692"/>
    </source>
</evidence>
<dbReference type="PANTHER" id="PTHR30462">
    <property type="entry name" value="INTERMEMBRANE TRANSPORT PROTEIN PQIB-RELATED"/>
    <property type="match status" value="1"/>
</dbReference>
<organism evidence="9 10">
    <name type="scientific">Orbus hercynius</name>
    <dbReference type="NCBI Taxonomy" id="593135"/>
    <lineage>
        <taxon>Bacteria</taxon>
        <taxon>Pseudomonadati</taxon>
        <taxon>Pseudomonadota</taxon>
        <taxon>Gammaproteobacteria</taxon>
        <taxon>Orbales</taxon>
        <taxon>Orbaceae</taxon>
        <taxon>Orbus</taxon>
    </lineage>
</organism>
<evidence type="ECO:0000256" key="2">
    <source>
        <dbReference type="ARBA" id="ARBA00022475"/>
    </source>
</evidence>
<feature type="transmembrane region" description="Helical" evidence="7">
    <location>
        <begin position="20"/>
        <end position="39"/>
    </location>
</feature>
<accession>A0A495RHC6</accession>
<keyword evidence="6 7" id="KW-0472">Membrane</keyword>
<evidence type="ECO:0000256" key="7">
    <source>
        <dbReference type="SAM" id="Phobius"/>
    </source>
</evidence>
<dbReference type="EMBL" id="RBWY01000001">
    <property type="protein sequence ID" value="RKS86927.1"/>
    <property type="molecule type" value="Genomic_DNA"/>
</dbReference>
<evidence type="ECO:0000256" key="6">
    <source>
        <dbReference type="ARBA" id="ARBA00023136"/>
    </source>
</evidence>
<dbReference type="PANTHER" id="PTHR30462:SF2">
    <property type="entry name" value="INTERMEMBRANE TRANSPORT PROTEIN PQIB"/>
    <property type="match status" value="1"/>
</dbReference>
<evidence type="ECO:0000313" key="10">
    <source>
        <dbReference type="Proteomes" id="UP000278542"/>
    </source>
</evidence>
<sequence length="545" mass="60031">MSVISKKLAKVMKNDRISAIWIIPIITLMIGGWMVYSHFADQGQSITILTANANGIVAGKTVIKSRSVDVGIVESVTLSSDYNQVVIKGQIYKNMAPLVKNDSIFWLVRPQIGKDGVTGLGTLFSGVYIELVSGTDGSTFRNKPFQLSDNPPLFVPNEAGIRVNLTSNLSGTIPRGAPVMFRGFKVGNVENSEFDITSRSMKYQLFIPKPYDTLITQNVRFWKEGGIDFSLSSKGASLDVPSLDVLISGGISFDVPDGVKFGKPVEALTSFTLYKDKNAIQDSQYTEFHPFLLFFTESISGLSEGSPVEYRGIRIGTVKEVPFYNKDMLEESNVFSYTIPVLIYIEPGRLSDVIDLPVDLSNLIIKEQKQGLRASLKSANFFTGALYVDLDFYPDIKDNGNSLPTQKFGYDIIETVPAGLSQLQAKLAQALDNFNQLPLDKTVNELNNSLIRIQALLDSVTAITKSKDMQSLPKDLKQTLDSLNSTLEGIQPGSSMHNQLNEDLKKFENVLNELTPLLNTLNEKSNALIFAAPQKQDPQPKAKGN</sequence>
<evidence type="ECO:0000256" key="3">
    <source>
        <dbReference type="ARBA" id="ARBA00022519"/>
    </source>
</evidence>
<feature type="domain" description="Mce/MlaD" evidence="8">
    <location>
        <begin position="161"/>
        <end position="220"/>
    </location>
</feature>
<reference evidence="9 10" key="1">
    <citation type="submission" date="2018-10" db="EMBL/GenBank/DDBJ databases">
        <title>Genomic Encyclopedia of Type Strains, Phase IV (KMG-IV): sequencing the most valuable type-strain genomes for metagenomic binning, comparative biology and taxonomic classification.</title>
        <authorList>
            <person name="Goeker M."/>
        </authorList>
    </citation>
    <scope>NUCLEOTIDE SEQUENCE [LARGE SCALE GENOMIC DNA]</scope>
    <source>
        <strain evidence="9 10">DSM 22228</strain>
    </source>
</reference>
<feature type="domain" description="Mce/MlaD" evidence="8">
    <location>
        <begin position="297"/>
        <end position="392"/>
    </location>
</feature>
<keyword evidence="10" id="KW-1185">Reference proteome</keyword>
<dbReference type="InterPro" id="IPR051800">
    <property type="entry name" value="PqiA-PqiB_transport"/>
</dbReference>
<dbReference type="GO" id="GO:0005886">
    <property type="term" value="C:plasma membrane"/>
    <property type="evidence" value="ECO:0007669"/>
    <property type="project" value="UniProtKB-SubCell"/>
</dbReference>
<name>A0A495RHC6_9GAMM</name>
<keyword evidence="5 7" id="KW-1133">Transmembrane helix</keyword>